<keyword evidence="8" id="KW-0107">Calcium channel</keyword>
<keyword evidence="11 19" id="KW-1133">Transmembrane helix</keyword>
<dbReference type="GO" id="GO:0005768">
    <property type="term" value="C:endosome"/>
    <property type="evidence" value="ECO:0007669"/>
    <property type="project" value="UniProtKB-SubCell"/>
</dbReference>
<keyword evidence="16" id="KW-0968">Cytoplasmic vesicle</keyword>
<evidence type="ECO:0000256" key="10">
    <source>
        <dbReference type="ARBA" id="ARBA00022753"/>
    </source>
</evidence>
<keyword evidence="7" id="KW-0254">Endocytosis</keyword>
<feature type="transmembrane region" description="Helical" evidence="19">
    <location>
        <begin position="122"/>
        <end position="141"/>
    </location>
</feature>
<feature type="transmembrane region" description="Helical" evidence="19">
    <location>
        <begin position="99"/>
        <end position="116"/>
    </location>
</feature>
<dbReference type="PANTHER" id="PTHR13314:SF2">
    <property type="entry name" value="CALCIUM CHANNEL FLOWER HOMOLOG"/>
    <property type="match status" value="1"/>
</dbReference>
<keyword evidence="14" id="KW-0966">Cell projection</keyword>
<feature type="transmembrane region" description="Helical" evidence="19">
    <location>
        <begin position="31"/>
        <end position="54"/>
    </location>
</feature>
<keyword evidence="9 19" id="KW-0812">Transmembrane</keyword>
<evidence type="ECO:0000256" key="2">
    <source>
        <dbReference type="ARBA" id="ARBA00004644"/>
    </source>
</evidence>
<name>A0ABD0YY12_9HEMI</name>
<evidence type="ECO:0000256" key="9">
    <source>
        <dbReference type="ARBA" id="ARBA00022692"/>
    </source>
</evidence>
<keyword evidence="10" id="KW-0967">Endosome</keyword>
<evidence type="ECO:0000256" key="1">
    <source>
        <dbReference type="ARBA" id="ARBA00004177"/>
    </source>
</evidence>
<keyword evidence="13 19" id="KW-0472">Membrane</keyword>
<dbReference type="GO" id="GO:0042734">
    <property type="term" value="C:presynaptic membrane"/>
    <property type="evidence" value="ECO:0007669"/>
    <property type="project" value="UniProtKB-SubCell"/>
</dbReference>
<protein>
    <recommendedName>
        <fullName evidence="4">Calcium channel flower</fullName>
    </recommendedName>
</protein>
<evidence type="ECO:0000256" key="11">
    <source>
        <dbReference type="ARBA" id="ARBA00022989"/>
    </source>
</evidence>
<keyword evidence="6" id="KW-0109">Calcium transport</keyword>
<feature type="transmembrane region" description="Helical" evidence="19">
    <location>
        <begin position="66"/>
        <end position="87"/>
    </location>
</feature>
<comment type="similarity">
    <text evidence="3">Belongs to the calcium channel flower family.</text>
</comment>
<evidence type="ECO:0000256" key="7">
    <source>
        <dbReference type="ARBA" id="ARBA00022583"/>
    </source>
</evidence>
<evidence type="ECO:0000256" key="16">
    <source>
        <dbReference type="ARBA" id="ARBA00023329"/>
    </source>
</evidence>
<evidence type="ECO:0000256" key="18">
    <source>
        <dbReference type="ARBA" id="ARBA00046506"/>
    </source>
</evidence>
<evidence type="ECO:0000256" key="17">
    <source>
        <dbReference type="ARBA" id="ARBA00034111"/>
    </source>
</evidence>
<comment type="subcellular location">
    <subcellularLocation>
        <location evidence="2">Cytoplasmic vesicle</location>
        <location evidence="2">Secretory vesicle</location>
        <location evidence="2">Synaptic vesicle membrane</location>
        <topology evidence="2">Multi-pass membrane protein</topology>
    </subcellularLocation>
    <subcellularLocation>
        <location evidence="1">Endosome</location>
    </subcellularLocation>
    <subcellularLocation>
        <location evidence="17">Presynaptic cell membrane</location>
    </subcellularLocation>
</comment>
<dbReference type="Pfam" id="PF10233">
    <property type="entry name" value="Cg6151-P"/>
    <property type="match status" value="1"/>
</dbReference>
<dbReference type="PANTHER" id="PTHR13314">
    <property type="entry name" value="CALCIUM CHANNEL FLOWER HOMOLOG"/>
    <property type="match status" value="1"/>
</dbReference>
<evidence type="ECO:0000256" key="15">
    <source>
        <dbReference type="ARBA" id="ARBA00023303"/>
    </source>
</evidence>
<sequence length="182" mass="19894">MEKMGAIMQRPGEDVVPKDEVPRWLKYAGRLCGTVGSGIAIFFGIWNCISLLWGNMSCLIGGMWQMVAGFIVIVIEAPCCCMFIDFVQTLSEWVDKKPYYYRAAFYVLIALPAVILCPGLNSIFGSGFIFVTGILYGMMALGRKGSRDDVAVMASPTGIVTQGGGVDHSSTLMEDPDVWRPT</sequence>
<evidence type="ECO:0000256" key="14">
    <source>
        <dbReference type="ARBA" id="ARBA00023273"/>
    </source>
</evidence>
<evidence type="ECO:0000256" key="3">
    <source>
        <dbReference type="ARBA" id="ARBA00010023"/>
    </source>
</evidence>
<dbReference type="GO" id="GO:0030672">
    <property type="term" value="C:synaptic vesicle membrane"/>
    <property type="evidence" value="ECO:0007669"/>
    <property type="project" value="UniProtKB-SubCell"/>
</dbReference>
<dbReference type="AlphaFoldDB" id="A0ABD0YY12"/>
<evidence type="ECO:0000256" key="12">
    <source>
        <dbReference type="ARBA" id="ARBA00023065"/>
    </source>
</evidence>
<evidence type="ECO:0000256" key="4">
    <source>
        <dbReference type="ARBA" id="ARBA00016120"/>
    </source>
</evidence>
<keyword evidence="6" id="KW-0106">Calcium</keyword>
<dbReference type="Proteomes" id="UP001558652">
    <property type="component" value="Unassembled WGS sequence"/>
</dbReference>
<proteinExistence type="inferred from homology"/>
<gene>
    <name evidence="20" type="ORF">AAG570_001864</name>
</gene>
<dbReference type="InterPro" id="IPR019365">
    <property type="entry name" value="TVP18/Ca-channel_flower"/>
</dbReference>
<evidence type="ECO:0000256" key="13">
    <source>
        <dbReference type="ARBA" id="ARBA00023136"/>
    </source>
</evidence>
<evidence type="ECO:0000256" key="6">
    <source>
        <dbReference type="ARBA" id="ARBA00022568"/>
    </source>
</evidence>
<evidence type="ECO:0000256" key="5">
    <source>
        <dbReference type="ARBA" id="ARBA00022448"/>
    </source>
</evidence>
<reference evidence="20 21" key="1">
    <citation type="submission" date="2024-07" db="EMBL/GenBank/DDBJ databases">
        <title>Chromosome-level genome assembly of the water stick insect Ranatra chinensis (Heteroptera: Nepidae).</title>
        <authorList>
            <person name="Liu X."/>
        </authorList>
    </citation>
    <scope>NUCLEOTIDE SEQUENCE [LARGE SCALE GENOMIC DNA]</scope>
    <source>
        <strain evidence="20">Cailab_2021Rc</strain>
        <tissue evidence="20">Muscle</tissue>
    </source>
</reference>
<dbReference type="EMBL" id="JBFDAA010000011">
    <property type="protein sequence ID" value="KAL1124094.1"/>
    <property type="molecule type" value="Genomic_DNA"/>
</dbReference>
<evidence type="ECO:0000256" key="8">
    <source>
        <dbReference type="ARBA" id="ARBA00022673"/>
    </source>
</evidence>
<evidence type="ECO:0000256" key="19">
    <source>
        <dbReference type="SAM" id="Phobius"/>
    </source>
</evidence>
<keyword evidence="5" id="KW-0813">Transport</keyword>
<dbReference type="GO" id="GO:0005262">
    <property type="term" value="F:calcium channel activity"/>
    <property type="evidence" value="ECO:0007669"/>
    <property type="project" value="UniProtKB-KW"/>
</dbReference>
<dbReference type="SMART" id="SM01077">
    <property type="entry name" value="Cg6151-P"/>
    <property type="match status" value="1"/>
</dbReference>
<evidence type="ECO:0000313" key="20">
    <source>
        <dbReference type="EMBL" id="KAL1124094.1"/>
    </source>
</evidence>
<accession>A0ABD0YY12</accession>
<comment type="caution">
    <text evidence="20">The sequence shown here is derived from an EMBL/GenBank/DDBJ whole genome shotgun (WGS) entry which is preliminary data.</text>
</comment>
<keyword evidence="15" id="KW-0407">Ion channel</keyword>
<comment type="subunit">
    <text evidence="18">Homomultimer. Associates with the dally/ magu complex.</text>
</comment>
<dbReference type="GO" id="GO:0006897">
    <property type="term" value="P:endocytosis"/>
    <property type="evidence" value="ECO:0007669"/>
    <property type="project" value="UniProtKB-KW"/>
</dbReference>
<keyword evidence="21" id="KW-1185">Reference proteome</keyword>
<keyword evidence="12" id="KW-0406">Ion transport</keyword>
<organism evidence="20 21">
    <name type="scientific">Ranatra chinensis</name>
    <dbReference type="NCBI Taxonomy" id="642074"/>
    <lineage>
        <taxon>Eukaryota</taxon>
        <taxon>Metazoa</taxon>
        <taxon>Ecdysozoa</taxon>
        <taxon>Arthropoda</taxon>
        <taxon>Hexapoda</taxon>
        <taxon>Insecta</taxon>
        <taxon>Pterygota</taxon>
        <taxon>Neoptera</taxon>
        <taxon>Paraneoptera</taxon>
        <taxon>Hemiptera</taxon>
        <taxon>Heteroptera</taxon>
        <taxon>Panheteroptera</taxon>
        <taxon>Nepomorpha</taxon>
        <taxon>Nepidae</taxon>
        <taxon>Ranatrinae</taxon>
        <taxon>Ranatra</taxon>
    </lineage>
</organism>
<evidence type="ECO:0000313" key="21">
    <source>
        <dbReference type="Proteomes" id="UP001558652"/>
    </source>
</evidence>